<keyword evidence="4" id="KW-1185">Reference proteome</keyword>
<evidence type="ECO:0000256" key="1">
    <source>
        <dbReference type="SAM" id="MobiDB-lite"/>
    </source>
</evidence>
<feature type="compositionally biased region" description="Basic and acidic residues" evidence="1">
    <location>
        <begin position="88"/>
        <end position="101"/>
    </location>
</feature>
<proteinExistence type="predicted"/>
<evidence type="ECO:0000313" key="4">
    <source>
        <dbReference type="Proteomes" id="UP000409147"/>
    </source>
</evidence>
<dbReference type="Proteomes" id="UP000409147">
    <property type="component" value="Unassembled WGS sequence"/>
</dbReference>
<keyword evidence="2" id="KW-0812">Transmembrane</keyword>
<dbReference type="EMBL" id="CABHNB010000020">
    <property type="protein sequence ID" value="VUX04187.1"/>
    <property type="molecule type" value="Genomic_DNA"/>
</dbReference>
<accession>A0A564T9Q9</accession>
<feature type="region of interest" description="Disordered" evidence="1">
    <location>
        <begin position="39"/>
        <end position="136"/>
    </location>
</feature>
<feature type="compositionally biased region" description="Polar residues" evidence="1">
    <location>
        <begin position="71"/>
        <end position="86"/>
    </location>
</feature>
<dbReference type="AlphaFoldDB" id="A0A564T9Q9"/>
<reference evidence="3 4" key="1">
    <citation type="submission" date="2019-07" db="EMBL/GenBank/DDBJ databases">
        <authorList>
            <person name="Hibberd C M."/>
            <person name="Gehrig L. J."/>
            <person name="Chang H.-W."/>
            <person name="Venkatesh S."/>
        </authorList>
    </citation>
    <scope>NUCLEOTIDE SEQUENCE [LARGE SCALE GENOMIC DNA]</scope>
    <source>
        <strain evidence="3">Ruminococcus_obeum_SSTS_Bg7063</strain>
    </source>
</reference>
<evidence type="ECO:0000256" key="2">
    <source>
        <dbReference type="SAM" id="Phobius"/>
    </source>
</evidence>
<dbReference type="RefSeq" id="WP_144368821.1">
    <property type="nucleotide sequence ID" value="NZ_CABHNB010000020.1"/>
</dbReference>
<keyword evidence="2" id="KW-0472">Membrane</keyword>
<name>A0A564T9Q9_9FIRM</name>
<evidence type="ECO:0000313" key="3">
    <source>
        <dbReference type="EMBL" id="VUX04187.1"/>
    </source>
</evidence>
<keyword evidence="2" id="KW-1133">Transmembrane helix</keyword>
<gene>
    <name evidence="3" type="ORF">ROSSTS7063_01447</name>
</gene>
<protein>
    <submittedName>
        <fullName evidence="3">Uncharacterized protein</fullName>
    </submittedName>
</protein>
<feature type="compositionally biased region" description="Polar residues" evidence="1">
    <location>
        <begin position="115"/>
        <end position="128"/>
    </location>
</feature>
<feature type="transmembrane region" description="Helical" evidence="2">
    <location>
        <begin position="142"/>
        <end position="159"/>
    </location>
</feature>
<sequence>MKCPLCDGTVVNGRCKECGMPYRNDEILYHLNESRSDHYRHASDKARKIMQTQSAGVGSPGKGSAGKAAGNRNTSSGRENSRTVSRQTHREQQREAMRKMTDTGNTARSTKRTVQKSWGTSKTTQNMSGGARPAKTRKHSKLGILWVIIIILAAVAPLAEDLGGVIKEAIQSEVENSSEIQTDTAETTDPGTYFYSWDDEQGYKDYSIGAGYGPAQAGVQFEAGKYGVFTSSAEVTLTVTRKKADNEQYTLKDGEDTLFLTFEEGDTIQVESEESDFDSVYLMEWED</sequence>
<organism evidence="3 4">
    <name type="scientific">Blautia obeum</name>
    <dbReference type="NCBI Taxonomy" id="40520"/>
    <lineage>
        <taxon>Bacteria</taxon>
        <taxon>Bacillati</taxon>
        <taxon>Bacillota</taxon>
        <taxon>Clostridia</taxon>
        <taxon>Lachnospirales</taxon>
        <taxon>Lachnospiraceae</taxon>
        <taxon>Blautia</taxon>
    </lineage>
</organism>